<evidence type="ECO:0000256" key="3">
    <source>
        <dbReference type="ARBA" id="ARBA00022692"/>
    </source>
</evidence>
<keyword evidence="5 6" id="KW-0472">Membrane</keyword>
<evidence type="ECO:0000313" key="8">
    <source>
        <dbReference type="Proteomes" id="UP000026960"/>
    </source>
</evidence>
<keyword evidence="4 6" id="KW-1133">Transmembrane helix</keyword>
<feature type="transmembrane region" description="Helical" evidence="6">
    <location>
        <begin position="933"/>
        <end position="957"/>
    </location>
</feature>
<dbReference type="SUPFAM" id="SSF103473">
    <property type="entry name" value="MFS general substrate transporter"/>
    <property type="match status" value="3"/>
</dbReference>
<feature type="transmembrane region" description="Helical" evidence="6">
    <location>
        <begin position="253"/>
        <end position="274"/>
    </location>
</feature>
<feature type="transmembrane region" description="Helical" evidence="6">
    <location>
        <begin position="452"/>
        <end position="472"/>
    </location>
</feature>
<feature type="transmembrane region" description="Helical" evidence="6">
    <location>
        <begin position="984"/>
        <end position="1002"/>
    </location>
</feature>
<dbReference type="Gramene" id="OBART04G17050.1">
    <property type="protein sequence ID" value="OBART04G17050.1"/>
    <property type="gene ID" value="OBART04G17050"/>
</dbReference>
<dbReference type="GO" id="GO:0022857">
    <property type="term" value="F:transmembrane transporter activity"/>
    <property type="evidence" value="ECO:0007669"/>
    <property type="project" value="InterPro"/>
</dbReference>
<dbReference type="Proteomes" id="UP000026960">
    <property type="component" value="Chromosome 4"/>
</dbReference>
<organism evidence="7">
    <name type="scientific">Oryza barthii</name>
    <dbReference type="NCBI Taxonomy" id="65489"/>
    <lineage>
        <taxon>Eukaryota</taxon>
        <taxon>Viridiplantae</taxon>
        <taxon>Streptophyta</taxon>
        <taxon>Embryophyta</taxon>
        <taxon>Tracheophyta</taxon>
        <taxon>Spermatophyta</taxon>
        <taxon>Magnoliopsida</taxon>
        <taxon>Liliopsida</taxon>
        <taxon>Poales</taxon>
        <taxon>Poaceae</taxon>
        <taxon>BOP clade</taxon>
        <taxon>Oryzoideae</taxon>
        <taxon>Oryzeae</taxon>
        <taxon>Oryzinae</taxon>
        <taxon>Oryza</taxon>
    </lineage>
</organism>
<sequence length="1610" mass="177700">MEESELHVLSVVTNMENIPNMLNLVTYLHGTMHMGVSSSATTVTNFIGATSGFALLGAFLSDSYITRSRTILLFGPLEFLALGLLALQAYLPSLHPPPCNIEAELSNCEEVHGFNTVILHIGLYTWAFSEGCIRACTPSLGADQFDHEDPSESRQQSSFFNWFTFGISLGGFIGLILIVWLENYKGWDIGFGNRKYELPEKLEEAQENRNGLDSIEVPRPTNFLKFLDKASINHGEDGAWSVCSTMKVEETKIVLRMLPLFISSMIGYISNPLLLTFTVQQGSMTNTRLGKIHISPATLFVIPITFQMLMLAVYDRFLVPFMRKRTGYACGITHLQRVGLGFASMIVASAVAAVVERKRKEAAVQMSLFWLAPQFFLLGVSDVTSFVGLLEFFNSEAPKDMKSIGTALFWCELGLASWMGTFLVELVNKATRHGHHRGWLEGTSLNNSHLDLFYWVVAVIGLLGFLNYLYWAKKYAYRHNPRMVTPSADQDSPCKAKTLHLDIVTSSSMITYLVGAVSFFTALMNILSNAYIKPTTAIFVFSPFVVLRERRSRAITDGYEKSSPEEEQQEGGGGGGGGYMLLALQAHLPSLHPPICEINKDPSKCEPAQGWNLTLLYLSLLMFAIGEGCMRDCVPALGEDQFSNDDPEASHLRSNFLSWLKSANSLGALIGLVFLVWIEKNLGWDIGFLLCALIVIVGLLIAASGLPFYGMRKLNGSPLTRILQVLVTSSKKRQAAVIDVIELQEISTSDHVDEDGEDKCDSKNICTTRVDEKTEAITRMLPIFISCIFAYLPFTLLMTLTIQVGSTMDSGIGMIQIPSASLIAIPTTFHMLMQPRILIPLLRIFTGHTNGITPLQHIGVASACGIMAACIAMLVEAKRLMVVEQQGLTLVADGVPMSVFWLVMQFFLLSIMDIAYIGGLVQFIKSEAPEAKHIAPAVQSLLVGIAAWSGCAFVQLVNRMTRLGDNGRGWLDGTNFNRTRLDRFFLLLATFELVAFINYAFWARRYANKKRAVIKREIFELIRKTMAVGGFLDWRGNPINRKVHGGVRAAWFVYFLTVVTSTVNVPNMLNMVTYLHGTMHMGISSSSTTVTNVLGATSGFALLGAFLSDSYIIRARTILLFGPLEFLGYGLLALQAYLPSLRPPPCNAEAEVSSCREVHGRNAVLLYAALYISAFGDGFMRACMPPLGADQFDHEDPSESRQQSSFFNWYTFGISFGGFIGLILIVWLENSKGWDVGFGVCAFLILLGLLVVAAGLPLYRNHVPEGSPLTRILQVLVVAFKNRKLQLPEKLEEAQEERSTEQGGSTEVTEIASQTNSSLKFLDKACINGGKDGPWSVCSTKNVEETKAVLRVLPVFISSLIGYMSNPLLFTFTVQQGGLTNTRLGRIHVSPATLFIIPSAFQMALLPVYDRFLVPLLRRRTGYASGVTHLQRVGAGFAAVILASAIAAVVERKRRADAAAAGQMSLFWLAPQFFLLGVSDVTSFPGLLELFSSEAPRGMKSIASALFWCELGLSSWLATLLVQVVNRATRRHGGGGGGGWLEGATLNTSRLDLFYWVVAAVGLLGFVNYLYWASRYKYRQDPRVVVDLFRTNPVRQFYKGKTTELQLLKT</sequence>
<evidence type="ECO:0000256" key="6">
    <source>
        <dbReference type="SAM" id="Phobius"/>
    </source>
</evidence>
<comment type="subcellular location">
    <subcellularLocation>
        <location evidence="1">Membrane</location>
        <topology evidence="1">Multi-pass membrane protein</topology>
    </subcellularLocation>
</comment>
<evidence type="ECO:0000256" key="2">
    <source>
        <dbReference type="ARBA" id="ARBA00005982"/>
    </source>
</evidence>
<evidence type="ECO:0000256" key="4">
    <source>
        <dbReference type="ARBA" id="ARBA00022989"/>
    </source>
</evidence>
<feature type="transmembrane region" description="Helical" evidence="6">
    <location>
        <begin position="684"/>
        <end position="709"/>
    </location>
</feature>
<feature type="transmembrane region" description="Helical" evidence="6">
    <location>
        <begin position="1470"/>
        <end position="1491"/>
    </location>
</feature>
<dbReference type="PANTHER" id="PTHR11654">
    <property type="entry name" value="OLIGOPEPTIDE TRANSPORTER-RELATED"/>
    <property type="match status" value="1"/>
</dbReference>
<feature type="transmembrane region" description="Helical" evidence="6">
    <location>
        <begin position="1389"/>
        <end position="1409"/>
    </location>
</feature>
<feature type="transmembrane region" description="Helical" evidence="6">
    <location>
        <begin position="335"/>
        <end position="355"/>
    </location>
</feature>
<dbReference type="eggNOG" id="KOG1237">
    <property type="taxonomic scope" value="Eukaryota"/>
</dbReference>
<feature type="transmembrane region" description="Helical" evidence="6">
    <location>
        <begin position="811"/>
        <end position="833"/>
    </location>
</feature>
<feature type="transmembrane region" description="Helical" evidence="6">
    <location>
        <begin position="1089"/>
        <end position="1107"/>
    </location>
</feature>
<feature type="transmembrane region" description="Helical" evidence="6">
    <location>
        <begin position="659"/>
        <end position="678"/>
    </location>
</feature>
<feature type="transmembrane region" description="Helical" evidence="6">
    <location>
        <begin position="503"/>
        <end position="524"/>
    </location>
</feature>
<dbReference type="GO" id="GO:0016020">
    <property type="term" value="C:membrane"/>
    <property type="evidence" value="ECO:0007669"/>
    <property type="project" value="UniProtKB-SubCell"/>
</dbReference>
<feature type="transmembrane region" description="Helical" evidence="6">
    <location>
        <begin position="783"/>
        <end position="805"/>
    </location>
</feature>
<dbReference type="InterPro" id="IPR036259">
    <property type="entry name" value="MFS_trans_sf"/>
</dbReference>
<feature type="transmembrane region" description="Helical" evidence="6">
    <location>
        <begin position="1348"/>
        <end position="1369"/>
    </location>
</feature>
<feature type="transmembrane region" description="Helical" evidence="6">
    <location>
        <begin position="42"/>
        <end position="60"/>
    </location>
</feature>
<evidence type="ECO:0000313" key="7">
    <source>
        <dbReference type="EnsemblPlants" id="OBART04G17050.1"/>
    </source>
</evidence>
<dbReference type="Pfam" id="PF00854">
    <property type="entry name" value="PTR2"/>
    <property type="match status" value="4"/>
</dbReference>
<feature type="transmembrane region" description="Helical" evidence="6">
    <location>
        <begin position="1207"/>
        <end position="1228"/>
    </location>
</feature>
<feature type="transmembrane region" description="Helical" evidence="6">
    <location>
        <begin position="159"/>
        <end position="181"/>
    </location>
</feature>
<feature type="transmembrane region" description="Helical" evidence="6">
    <location>
        <begin position="1049"/>
        <end position="1069"/>
    </location>
</feature>
<keyword evidence="8" id="KW-1185">Reference proteome</keyword>
<dbReference type="EnsemblPlants" id="OBART04G17050.1">
    <property type="protein sequence ID" value="OBART04G17050.1"/>
    <property type="gene ID" value="OBART04G17050"/>
</dbReference>
<evidence type="ECO:0000256" key="5">
    <source>
        <dbReference type="ARBA" id="ARBA00023136"/>
    </source>
</evidence>
<dbReference type="PaxDb" id="65489-OBART04G17050.1"/>
<reference evidence="7" key="2">
    <citation type="submission" date="2015-03" db="UniProtKB">
        <authorList>
            <consortium name="EnsemblPlants"/>
        </authorList>
    </citation>
    <scope>IDENTIFICATION</scope>
</reference>
<feature type="transmembrane region" description="Helical" evidence="6">
    <location>
        <begin position="854"/>
        <end position="875"/>
    </location>
</feature>
<name>A0A0D3FXD2_9ORYZ</name>
<dbReference type="Gene3D" id="1.20.1250.20">
    <property type="entry name" value="MFS general substrate transporter like domains"/>
    <property type="match status" value="4"/>
</dbReference>
<feature type="transmembrane region" description="Helical" evidence="6">
    <location>
        <begin position="294"/>
        <end position="314"/>
    </location>
</feature>
<feature type="transmembrane region" description="Helical" evidence="6">
    <location>
        <begin position="1430"/>
        <end position="1450"/>
    </location>
</feature>
<accession>A0A0D3FXD2</accession>
<evidence type="ECO:0000256" key="1">
    <source>
        <dbReference type="ARBA" id="ARBA00004141"/>
    </source>
</evidence>
<protein>
    <submittedName>
        <fullName evidence="7">Uncharacterized protein</fullName>
    </submittedName>
</protein>
<feature type="transmembrane region" description="Helical" evidence="6">
    <location>
        <begin position="375"/>
        <end position="393"/>
    </location>
</feature>
<reference evidence="7" key="1">
    <citation type="journal article" date="2009" name="Rice">
        <title>De Novo Next Generation Sequencing of Plant Genomes.</title>
        <authorList>
            <person name="Rounsley S."/>
            <person name="Marri P.R."/>
            <person name="Yu Y."/>
            <person name="He R."/>
            <person name="Sisneros N."/>
            <person name="Goicoechea J.L."/>
            <person name="Lee S.J."/>
            <person name="Angelova A."/>
            <person name="Kudrna D."/>
            <person name="Luo M."/>
            <person name="Affourtit J."/>
            <person name="Desany B."/>
            <person name="Knight J."/>
            <person name="Niazi F."/>
            <person name="Egholm M."/>
            <person name="Wing R.A."/>
        </authorList>
    </citation>
    <scope>NUCLEOTIDE SEQUENCE [LARGE SCALE GENOMIC DNA]</scope>
    <source>
        <strain evidence="7">cv. IRGC 105608</strain>
    </source>
</reference>
<feature type="transmembrane region" description="Helical" evidence="6">
    <location>
        <begin position="405"/>
        <end position="424"/>
    </location>
</feature>
<feature type="transmembrane region" description="Helical" evidence="6">
    <location>
        <begin position="1234"/>
        <end position="1259"/>
    </location>
</feature>
<comment type="similarity">
    <text evidence="2">Belongs to the major facilitator superfamily. Proton-dependent oligopeptide transporter (POT/PTR) (TC 2.A.17) family.</text>
</comment>
<dbReference type="FunFam" id="1.20.1250.20:FF:000331">
    <property type="entry name" value="Protein NRT1/ PTR FAMILY 4.2"/>
    <property type="match status" value="2"/>
</dbReference>
<keyword evidence="3 6" id="KW-0812">Transmembrane</keyword>
<feature type="transmembrane region" description="Helical" evidence="6">
    <location>
        <begin position="895"/>
        <end position="921"/>
    </location>
</feature>
<feature type="transmembrane region" description="Helical" evidence="6">
    <location>
        <begin position="1119"/>
        <end position="1138"/>
    </location>
</feature>
<dbReference type="InterPro" id="IPR000109">
    <property type="entry name" value="POT_fam"/>
</dbReference>
<proteinExistence type="inferred from homology"/>
<dbReference type="HOGENOM" id="CLU_002871_3_0_1"/>
<feature type="transmembrane region" description="Helical" evidence="6">
    <location>
        <begin position="1553"/>
        <end position="1573"/>
    </location>
</feature>